<dbReference type="FunFam" id="1.10.20.140:FF:000001">
    <property type="entry name" value="tRNA dimethylallyltransferase"/>
    <property type="match status" value="1"/>
</dbReference>
<evidence type="ECO:0000256" key="12">
    <source>
        <dbReference type="RuleBase" id="RU003784"/>
    </source>
</evidence>
<dbReference type="AlphaFoldDB" id="A0A926QJI1"/>
<dbReference type="HAMAP" id="MF_00185">
    <property type="entry name" value="IPP_trans"/>
    <property type="match status" value="1"/>
</dbReference>
<evidence type="ECO:0000256" key="1">
    <source>
        <dbReference type="ARBA" id="ARBA00001946"/>
    </source>
</evidence>
<dbReference type="Pfam" id="PF01715">
    <property type="entry name" value="IPPT"/>
    <property type="match status" value="1"/>
</dbReference>
<comment type="subunit">
    <text evidence="10">Monomer.</text>
</comment>
<protein>
    <recommendedName>
        <fullName evidence="10">tRNA dimethylallyltransferase</fullName>
        <ecNumber evidence="10">2.5.1.75</ecNumber>
    </recommendedName>
    <alternativeName>
        <fullName evidence="10">Dimethylallyl diphosphate:tRNA dimethylallyltransferase</fullName>
        <shortName evidence="10">DMAPP:tRNA dimethylallyltransferase</shortName>
        <shortName evidence="10">DMATase</shortName>
    </alternativeName>
    <alternativeName>
        <fullName evidence="10">Isopentenyl-diphosphate:tRNA isopentenyltransferase</fullName>
        <shortName evidence="10">IPP transferase</shortName>
        <shortName evidence="10">IPPT</shortName>
        <shortName evidence="10">IPTase</shortName>
    </alternativeName>
</protein>
<evidence type="ECO:0000256" key="9">
    <source>
        <dbReference type="ARBA" id="ARBA00049563"/>
    </source>
</evidence>
<comment type="catalytic activity">
    <reaction evidence="9 10 11">
        <text>adenosine(37) in tRNA + dimethylallyl diphosphate = N(6)-dimethylallyladenosine(37) in tRNA + diphosphate</text>
        <dbReference type="Rhea" id="RHEA:26482"/>
        <dbReference type="Rhea" id="RHEA-COMP:10162"/>
        <dbReference type="Rhea" id="RHEA-COMP:10375"/>
        <dbReference type="ChEBI" id="CHEBI:33019"/>
        <dbReference type="ChEBI" id="CHEBI:57623"/>
        <dbReference type="ChEBI" id="CHEBI:74411"/>
        <dbReference type="ChEBI" id="CHEBI:74415"/>
        <dbReference type="EC" id="2.5.1.75"/>
    </reaction>
</comment>
<keyword evidence="7 10" id="KW-0067">ATP-binding</keyword>
<dbReference type="Proteomes" id="UP000650466">
    <property type="component" value="Unassembled WGS sequence"/>
</dbReference>
<feature type="site" description="Interaction with substrate tRNA" evidence="10">
    <location>
        <position position="106"/>
    </location>
</feature>
<reference evidence="14" key="1">
    <citation type="submission" date="2020-09" db="EMBL/GenBank/DDBJ databases">
        <title>Draft Genome Sequence of Paenibacillus sp. WST5.</title>
        <authorList>
            <person name="Bao Z."/>
        </authorList>
    </citation>
    <scope>NUCLEOTIDE SEQUENCE</scope>
    <source>
        <strain evidence="14">WST5</strain>
    </source>
</reference>
<evidence type="ECO:0000256" key="13">
    <source>
        <dbReference type="RuleBase" id="RU003785"/>
    </source>
</evidence>
<dbReference type="GO" id="GO:0005524">
    <property type="term" value="F:ATP binding"/>
    <property type="evidence" value="ECO:0007669"/>
    <property type="project" value="UniProtKB-UniRule"/>
</dbReference>
<dbReference type="InterPro" id="IPR027417">
    <property type="entry name" value="P-loop_NTPase"/>
</dbReference>
<evidence type="ECO:0000256" key="2">
    <source>
        <dbReference type="ARBA" id="ARBA00003213"/>
    </source>
</evidence>
<evidence type="ECO:0000256" key="5">
    <source>
        <dbReference type="ARBA" id="ARBA00022694"/>
    </source>
</evidence>
<evidence type="ECO:0000313" key="15">
    <source>
        <dbReference type="Proteomes" id="UP000650466"/>
    </source>
</evidence>
<evidence type="ECO:0000256" key="8">
    <source>
        <dbReference type="ARBA" id="ARBA00022842"/>
    </source>
</evidence>
<comment type="similarity">
    <text evidence="3 10 13">Belongs to the IPP transferase family.</text>
</comment>
<comment type="caution">
    <text evidence="10">Lacks conserved residue(s) required for the propagation of feature annotation.</text>
</comment>
<keyword evidence="5 10" id="KW-0819">tRNA processing</keyword>
<dbReference type="EC" id="2.5.1.75" evidence="10"/>
<keyword evidence="8 10" id="KW-0460">Magnesium</keyword>
<evidence type="ECO:0000256" key="7">
    <source>
        <dbReference type="ARBA" id="ARBA00022840"/>
    </source>
</evidence>
<comment type="caution">
    <text evidence="14">The sequence shown here is derived from an EMBL/GenBank/DDBJ whole genome shotgun (WGS) entry which is preliminary data.</text>
</comment>
<feature type="binding site" evidence="10">
    <location>
        <begin position="15"/>
        <end position="22"/>
    </location>
    <ligand>
        <name>ATP</name>
        <dbReference type="ChEBI" id="CHEBI:30616"/>
    </ligand>
</feature>
<keyword evidence="4 10" id="KW-0808">Transferase</keyword>
<dbReference type="PANTHER" id="PTHR11088:SF60">
    <property type="entry name" value="TRNA DIMETHYLALLYLTRANSFERASE"/>
    <property type="match status" value="1"/>
</dbReference>
<evidence type="ECO:0000256" key="3">
    <source>
        <dbReference type="ARBA" id="ARBA00005842"/>
    </source>
</evidence>
<dbReference type="SUPFAM" id="SSF52540">
    <property type="entry name" value="P-loop containing nucleoside triphosphate hydrolases"/>
    <property type="match status" value="2"/>
</dbReference>
<keyword evidence="6 10" id="KW-0547">Nucleotide-binding</keyword>
<keyword evidence="15" id="KW-1185">Reference proteome</keyword>
<accession>A0A926QJI1</accession>
<dbReference type="Gene3D" id="1.10.20.140">
    <property type="match status" value="1"/>
</dbReference>
<dbReference type="Gene3D" id="3.40.50.300">
    <property type="entry name" value="P-loop containing nucleotide triphosphate hydrolases"/>
    <property type="match status" value="1"/>
</dbReference>
<dbReference type="GO" id="GO:0052381">
    <property type="term" value="F:tRNA dimethylallyltransferase activity"/>
    <property type="evidence" value="ECO:0007669"/>
    <property type="project" value="UniProtKB-UniRule"/>
</dbReference>
<evidence type="ECO:0000256" key="6">
    <source>
        <dbReference type="ARBA" id="ARBA00022741"/>
    </source>
</evidence>
<organism evidence="14 15">
    <name type="scientific">Paenibacillus sedimenti</name>
    <dbReference type="NCBI Taxonomy" id="2770274"/>
    <lineage>
        <taxon>Bacteria</taxon>
        <taxon>Bacillati</taxon>
        <taxon>Bacillota</taxon>
        <taxon>Bacilli</taxon>
        <taxon>Bacillales</taxon>
        <taxon>Paenibacillaceae</taxon>
        <taxon>Paenibacillus</taxon>
    </lineage>
</organism>
<name>A0A926QJI1_9BACL</name>
<dbReference type="InterPro" id="IPR018022">
    <property type="entry name" value="IPT"/>
</dbReference>
<feature type="binding site" evidence="10">
    <location>
        <begin position="17"/>
        <end position="22"/>
    </location>
    <ligand>
        <name>substrate</name>
    </ligand>
</feature>
<dbReference type="NCBIfam" id="TIGR00174">
    <property type="entry name" value="miaA"/>
    <property type="match status" value="1"/>
</dbReference>
<evidence type="ECO:0000256" key="4">
    <source>
        <dbReference type="ARBA" id="ARBA00022679"/>
    </source>
</evidence>
<evidence type="ECO:0000313" key="14">
    <source>
        <dbReference type="EMBL" id="MBD0380442.1"/>
    </source>
</evidence>
<dbReference type="EMBL" id="JACVVD010000003">
    <property type="protein sequence ID" value="MBD0380442.1"/>
    <property type="molecule type" value="Genomic_DNA"/>
</dbReference>
<comment type="cofactor">
    <cofactor evidence="1 10">
        <name>Mg(2+)</name>
        <dbReference type="ChEBI" id="CHEBI:18420"/>
    </cofactor>
</comment>
<gene>
    <name evidence="10 14" type="primary">miaA</name>
    <name evidence="14" type="ORF">ICC18_09975</name>
</gene>
<dbReference type="PANTHER" id="PTHR11088">
    <property type="entry name" value="TRNA DIMETHYLALLYLTRANSFERASE"/>
    <property type="match status" value="1"/>
</dbReference>
<dbReference type="RefSeq" id="WP_188174243.1">
    <property type="nucleotide sequence ID" value="NZ_JACVVD010000003.1"/>
</dbReference>
<feature type="site" description="Interaction with substrate tRNA" evidence="10">
    <location>
        <position position="129"/>
    </location>
</feature>
<comment type="function">
    <text evidence="2 10 12">Catalyzes the transfer of a dimethylallyl group onto the adenine at position 37 in tRNAs that read codons beginning with uridine, leading to the formation of N6-(dimethylallyl)adenosine (i(6)A).</text>
</comment>
<evidence type="ECO:0000256" key="11">
    <source>
        <dbReference type="RuleBase" id="RU003783"/>
    </source>
</evidence>
<feature type="region of interest" description="Interaction with substrate tRNA" evidence="10">
    <location>
        <begin position="40"/>
        <end position="43"/>
    </location>
</feature>
<proteinExistence type="inferred from homology"/>
<sequence length="325" mass="37097">MLEALAKPKLLVLLGPTAVGKTKLSLDIAQQFQCEIISGDSMQVYRGMDIGTAKASKAEQELVPHHLIDIHDPSYPFSAAEFQERVRNLITDIHARGKLPFIVGGTGLYIESVCYNYQFTDVGMDEAFRNEQEAYAIQHGDEALHLKLRDIDPESADRLHANDRRRVIRALEVFRVSGQTFSEHLAAQKKESPYELCIIGLTMDRALLYQRIEERIDAMMEEGLIEEVKSVLDSGCPKNAISMQALGYKEIVRYLDGELSLEEAVTLLKRDTRRFAKRQLSWFRHMKDIYWVDVTDSANFSAHFQMISDIIAGKFVHKIEYNQQQ</sequence>
<dbReference type="GO" id="GO:0006400">
    <property type="term" value="P:tRNA modification"/>
    <property type="evidence" value="ECO:0007669"/>
    <property type="project" value="TreeGrafter"/>
</dbReference>
<evidence type="ECO:0000256" key="10">
    <source>
        <dbReference type="HAMAP-Rule" id="MF_00185"/>
    </source>
</evidence>
<dbReference type="InterPro" id="IPR039657">
    <property type="entry name" value="Dimethylallyltransferase"/>
</dbReference>